<dbReference type="EMBL" id="RBUA01000547">
    <property type="protein sequence ID" value="RMU58751.1"/>
    <property type="molecule type" value="Genomic_DNA"/>
</dbReference>
<organism evidence="1 2">
    <name type="scientific">Pseudomonas syringae pv. avii</name>
    <dbReference type="NCBI Taxonomy" id="663959"/>
    <lineage>
        <taxon>Bacteria</taxon>
        <taxon>Pseudomonadati</taxon>
        <taxon>Pseudomonadota</taxon>
        <taxon>Gammaproteobacteria</taxon>
        <taxon>Pseudomonadales</taxon>
        <taxon>Pseudomonadaceae</taxon>
        <taxon>Pseudomonas</taxon>
        <taxon>Pseudomonas syringae</taxon>
    </lineage>
</organism>
<dbReference type="AlphaFoldDB" id="A0A3M5VKJ9"/>
<reference evidence="1 2" key="1">
    <citation type="submission" date="2018-08" db="EMBL/GenBank/DDBJ databases">
        <title>Recombination of ecologically and evolutionarily significant loci maintains genetic cohesion in the Pseudomonas syringae species complex.</title>
        <authorList>
            <person name="Dillon M."/>
            <person name="Thakur S."/>
            <person name="Almeida R.N.D."/>
            <person name="Weir B.S."/>
            <person name="Guttman D.S."/>
        </authorList>
    </citation>
    <scope>NUCLEOTIDE SEQUENCE [LARGE SCALE GENOMIC DNA]</scope>
    <source>
        <strain evidence="1 2">ICMP 14479</strain>
    </source>
</reference>
<protein>
    <submittedName>
        <fullName evidence="1">Uncharacterized protein</fullName>
    </submittedName>
</protein>
<dbReference type="Proteomes" id="UP000280395">
    <property type="component" value="Unassembled WGS sequence"/>
</dbReference>
<proteinExistence type="predicted"/>
<accession>A0A3M5VKJ9</accession>
<evidence type="ECO:0000313" key="2">
    <source>
        <dbReference type="Proteomes" id="UP000280395"/>
    </source>
</evidence>
<dbReference type="RefSeq" id="WP_122300185.1">
    <property type="nucleotide sequence ID" value="NZ_RBUA01000547.1"/>
</dbReference>
<sequence>MPSLQKLACLGLAAVLLVVLGSGGGAWLAARHYRPLLDAANTNLVRAQSARDNLEALAGEQGRKLGELVQAGDLRERTAAQAQATAAQEAQPDYAAANQLLRERTGGDPAQSAAAIIDQELGL</sequence>
<comment type="caution">
    <text evidence="1">The sequence shown here is derived from an EMBL/GenBank/DDBJ whole genome shotgun (WGS) entry which is preliminary data.</text>
</comment>
<name>A0A3M5VKJ9_PSESX</name>
<gene>
    <name evidence="1" type="ORF">ALP29_04571</name>
</gene>
<evidence type="ECO:0000313" key="1">
    <source>
        <dbReference type="EMBL" id="RMU58751.1"/>
    </source>
</evidence>